<dbReference type="PANTHER" id="PTHR11475:SF22">
    <property type="entry name" value="PEROXIDASE SKPO-1"/>
    <property type="match status" value="1"/>
</dbReference>
<keyword evidence="3" id="KW-1185">Reference proteome</keyword>
<keyword evidence="2" id="KW-0472">Membrane</keyword>
<sequence>MIRKNGKKKLVFRDKEEKNAVEKAVQIGFCYYLLLFTNAKKHQHVYKHAHLHENNRLRMRGRFFDIIPDNMNTPLHNHLHSYDARQKVVAIVIGFVPFGPETTNVRKIPTAQSSHNGNSSDKCANVIAVEGGRLDRRPNPREVSMFLLSTGHSIPSPANSLLMQFGQFISHDFTRNALENTCTCQSAFDQRCANVPRPASDRRTERCMPFTRSFPVCQTGVGNRSREQLNENTAYIDGSVVYSSEAVTLQTLRTGAMLKTNIVNGLTFPPNNGLDSMTVGDDRSTLFVGLAAMHTTFLRLHNNRHHDYERQFQEKEKALEWVITFQEFLPTLIGPFHSRLVPPYVKYVRQLLIALFLPFSFTLIYFFHILRV</sequence>
<keyword evidence="1" id="KW-0560">Oxidoreductase</keyword>
<evidence type="ECO:0000256" key="1">
    <source>
        <dbReference type="ARBA" id="ARBA00022559"/>
    </source>
</evidence>
<keyword evidence="1" id="KW-0575">Peroxidase</keyword>
<accession>A0A158P6F4</accession>
<dbReference type="PANTHER" id="PTHR11475">
    <property type="entry name" value="OXIDASE/PEROXIDASE"/>
    <property type="match status" value="1"/>
</dbReference>
<evidence type="ECO:0000313" key="3">
    <source>
        <dbReference type="Proteomes" id="UP000035642"/>
    </source>
</evidence>
<evidence type="ECO:0000313" key="4">
    <source>
        <dbReference type="WBParaSite" id="ACAC_0000097601-mRNA-1"/>
    </source>
</evidence>
<keyword evidence="2" id="KW-1133">Transmembrane helix</keyword>
<dbReference type="Pfam" id="PF03098">
    <property type="entry name" value="An_peroxidase"/>
    <property type="match status" value="1"/>
</dbReference>
<dbReference type="Proteomes" id="UP000035642">
    <property type="component" value="Unassembled WGS sequence"/>
</dbReference>
<dbReference type="STRING" id="6313.A0A158P6F4"/>
<dbReference type="InterPro" id="IPR019791">
    <property type="entry name" value="Haem_peroxidase_animal"/>
</dbReference>
<dbReference type="InterPro" id="IPR010255">
    <property type="entry name" value="Haem_peroxidase_sf"/>
</dbReference>
<dbReference type="AlphaFoldDB" id="A0A158P6F4"/>
<feature type="transmembrane region" description="Helical" evidence="2">
    <location>
        <begin position="351"/>
        <end position="370"/>
    </location>
</feature>
<dbReference type="GO" id="GO:0004601">
    <property type="term" value="F:peroxidase activity"/>
    <property type="evidence" value="ECO:0007669"/>
    <property type="project" value="UniProtKB-KW"/>
</dbReference>
<reference evidence="3" key="1">
    <citation type="submission" date="2012-09" db="EMBL/GenBank/DDBJ databases">
        <authorList>
            <person name="Martin A.A."/>
        </authorList>
    </citation>
    <scope>NUCLEOTIDE SEQUENCE</scope>
</reference>
<dbReference type="GO" id="GO:0006979">
    <property type="term" value="P:response to oxidative stress"/>
    <property type="evidence" value="ECO:0007669"/>
    <property type="project" value="InterPro"/>
</dbReference>
<dbReference type="InterPro" id="IPR037120">
    <property type="entry name" value="Haem_peroxidase_sf_animal"/>
</dbReference>
<proteinExistence type="predicted"/>
<reference evidence="4" key="2">
    <citation type="submission" date="2016-04" db="UniProtKB">
        <authorList>
            <consortium name="WormBaseParasite"/>
        </authorList>
    </citation>
    <scope>IDENTIFICATION</scope>
</reference>
<protein>
    <submittedName>
        <fullName evidence="4">Peroxidase mlt-7</fullName>
    </submittedName>
</protein>
<evidence type="ECO:0000256" key="2">
    <source>
        <dbReference type="SAM" id="Phobius"/>
    </source>
</evidence>
<dbReference type="WBParaSite" id="ACAC_0000097601-mRNA-1">
    <property type="protein sequence ID" value="ACAC_0000097601-mRNA-1"/>
    <property type="gene ID" value="ACAC_0000097601"/>
</dbReference>
<dbReference type="PRINTS" id="PR00457">
    <property type="entry name" value="ANPEROXIDASE"/>
</dbReference>
<dbReference type="GO" id="GO:0020037">
    <property type="term" value="F:heme binding"/>
    <property type="evidence" value="ECO:0007669"/>
    <property type="project" value="InterPro"/>
</dbReference>
<dbReference type="PROSITE" id="PS50292">
    <property type="entry name" value="PEROXIDASE_3"/>
    <property type="match status" value="1"/>
</dbReference>
<name>A0A158P6F4_ANGCA</name>
<dbReference type="Gene3D" id="1.10.640.10">
    <property type="entry name" value="Haem peroxidase domain superfamily, animal type"/>
    <property type="match status" value="1"/>
</dbReference>
<keyword evidence="2" id="KW-0812">Transmembrane</keyword>
<dbReference type="GO" id="GO:0005615">
    <property type="term" value="C:extracellular space"/>
    <property type="evidence" value="ECO:0007669"/>
    <property type="project" value="TreeGrafter"/>
</dbReference>
<organism evidence="3 4">
    <name type="scientific">Angiostrongylus cantonensis</name>
    <name type="common">Rat lungworm</name>
    <dbReference type="NCBI Taxonomy" id="6313"/>
    <lineage>
        <taxon>Eukaryota</taxon>
        <taxon>Metazoa</taxon>
        <taxon>Ecdysozoa</taxon>
        <taxon>Nematoda</taxon>
        <taxon>Chromadorea</taxon>
        <taxon>Rhabditida</taxon>
        <taxon>Rhabditina</taxon>
        <taxon>Rhabditomorpha</taxon>
        <taxon>Strongyloidea</taxon>
        <taxon>Metastrongylidae</taxon>
        <taxon>Angiostrongylus</taxon>
    </lineage>
</organism>
<dbReference type="SUPFAM" id="SSF48113">
    <property type="entry name" value="Heme-dependent peroxidases"/>
    <property type="match status" value="1"/>
</dbReference>